<comment type="subcellular location">
    <subcellularLocation>
        <location evidence="2">Mitochondrion</location>
    </subcellularLocation>
</comment>
<dbReference type="PANTHER" id="PTHR43084:SF1">
    <property type="entry name" value="PERSULFIDE DIOXYGENASE ETHE1, MITOCHONDRIAL"/>
    <property type="match status" value="1"/>
</dbReference>
<evidence type="ECO:0000256" key="14">
    <source>
        <dbReference type="ARBA" id="ARBA00067300"/>
    </source>
</evidence>
<comment type="cofactor">
    <cofactor evidence="1">
        <name>Fe(2+)</name>
        <dbReference type="ChEBI" id="CHEBI:29033"/>
    </cofactor>
</comment>
<dbReference type="CDD" id="cd07724">
    <property type="entry name" value="POD-like_MBL-fold"/>
    <property type="match status" value="1"/>
</dbReference>
<gene>
    <name evidence="18" type="ORF">PAPOLLO_LOCUS4335</name>
</gene>
<accession>A0A8S3WB21</accession>
<evidence type="ECO:0000259" key="17">
    <source>
        <dbReference type="SMART" id="SM00849"/>
    </source>
</evidence>
<comment type="caution">
    <text evidence="18">The sequence shown here is derived from an EMBL/GenBank/DDBJ whole genome shotgun (WGS) entry which is preliminary data.</text>
</comment>
<evidence type="ECO:0000256" key="2">
    <source>
        <dbReference type="ARBA" id="ARBA00004173"/>
    </source>
</evidence>
<dbReference type="OrthoDB" id="449487at2759"/>
<keyword evidence="9" id="KW-0408">Iron</keyword>
<dbReference type="Pfam" id="PF00753">
    <property type="entry name" value="Lactamase_B"/>
    <property type="match status" value="1"/>
</dbReference>
<organism evidence="18 19">
    <name type="scientific">Parnassius apollo</name>
    <name type="common">Apollo butterfly</name>
    <name type="synonym">Papilio apollo</name>
    <dbReference type="NCBI Taxonomy" id="110799"/>
    <lineage>
        <taxon>Eukaryota</taxon>
        <taxon>Metazoa</taxon>
        <taxon>Ecdysozoa</taxon>
        <taxon>Arthropoda</taxon>
        <taxon>Hexapoda</taxon>
        <taxon>Insecta</taxon>
        <taxon>Pterygota</taxon>
        <taxon>Neoptera</taxon>
        <taxon>Endopterygota</taxon>
        <taxon>Lepidoptera</taxon>
        <taxon>Glossata</taxon>
        <taxon>Ditrysia</taxon>
        <taxon>Papilionoidea</taxon>
        <taxon>Papilionidae</taxon>
        <taxon>Parnassiinae</taxon>
        <taxon>Parnassini</taxon>
        <taxon>Parnassius</taxon>
        <taxon>Parnassius</taxon>
    </lineage>
</organism>
<keyword evidence="10" id="KW-0496">Mitochondrion</keyword>
<evidence type="ECO:0000256" key="3">
    <source>
        <dbReference type="ARBA" id="ARBA00006759"/>
    </source>
</evidence>
<dbReference type="InterPro" id="IPR001257">
    <property type="entry name" value="Parvovirus_NS1_helicase"/>
</dbReference>
<evidence type="ECO:0000256" key="13">
    <source>
        <dbReference type="ARBA" id="ARBA00066686"/>
    </source>
</evidence>
<keyword evidence="5" id="KW-0809">Transit peptide</keyword>
<evidence type="ECO:0000256" key="9">
    <source>
        <dbReference type="ARBA" id="ARBA00023004"/>
    </source>
</evidence>
<evidence type="ECO:0000256" key="16">
    <source>
        <dbReference type="SAM" id="MobiDB-lite"/>
    </source>
</evidence>
<dbReference type="GO" id="GO:0006749">
    <property type="term" value="P:glutathione metabolic process"/>
    <property type="evidence" value="ECO:0007669"/>
    <property type="project" value="InterPro"/>
</dbReference>
<keyword evidence="4" id="KW-0479">Metal-binding</keyword>
<comment type="similarity">
    <text evidence="3">Belongs to the metallo-beta-lactamase superfamily. Glyoxalase II family.</text>
</comment>
<dbReference type="InterPro" id="IPR001279">
    <property type="entry name" value="Metallo-B-lactamas"/>
</dbReference>
<dbReference type="AlphaFoldDB" id="A0A8S3WB21"/>
<evidence type="ECO:0000256" key="7">
    <source>
        <dbReference type="ARBA" id="ARBA00022990"/>
    </source>
</evidence>
<reference evidence="18" key="1">
    <citation type="submission" date="2021-04" db="EMBL/GenBank/DDBJ databases">
        <authorList>
            <person name="Tunstrom K."/>
        </authorList>
    </citation>
    <scope>NUCLEOTIDE SEQUENCE</scope>
</reference>
<keyword evidence="7" id="KW-0007">Acetylation</keyword>
<sequence>MLLKLSLPGLKLVKLSERFKSSAVKKGENFFFRQLFDTVSSTYTYILGDKQTCEAVLIDPVLEHAERDATLVKELGFKLIYAMNTHMHADHITGTGKLKILLPGTKSVIGKASGAQADIYLHDGDLVKFGDYQLTAVSTPGHTNGCLTYICHQQCMAFTGDTLLIRGCGRTDFQEGSSERLYESVHSKIFTLPDHYTLYPAHDYKGQTATTVGEEKKYNPRLTKTLKEFVHIMDTLNLPYPKMIESRNIITADTTTGGTGRNGNMGLEQVQGGENKELCAGPEGIGGVADDGCYRVRWRDGRTRRYSVGGGSCERLGDYDESLGRRVHQVGTYIPSNESETSTIYNGPYKLIAFHQGVRRRRWHLIYVSHNRQWGFNSRLGRIIRNGTYKNTSINCLACIRKYLYSGNGRQVVQDILSDELVETCQCASHSCGMDGINKWTKKMYEAECTEGRNTVPGNEGGPSQAKQSRLVDAVDQTNDDNVRERDGNVAEIQREDQQILHGRQKRKYSIDCGQNSNSYDRNSDIILLLCENGAFTESEAMQVLTRTPQGIEFICSKQYTERIKNYIHIARILVFQESVKQRFERAKAAFEKQSIFTDEYLDNTYRILTDILKMNHIEAEKFATDTIKHFEGKTGKKNNLFFFGPPSTGKTMLATSLVESQFNYCRLTGLTPNSSFNFSGLLHTNACFMDECKLTENQFEQWKLLASGLPMSTDVKYKDRCDIEKCILYTCSNYPIDMYCKVPMARKAIEERTITYEFKVQLKEYIKIPPHAWEKLWSVYNLSL</sequence>
<evidence type="ECO:0000256" key="8">
    <source>
        <dbReference type="ARBA" id="ARBA00023002"/>
    </source>
</evidence>
<dbReference type="FunFam" id="3.60.15.10:FF:000013">
    <property type="entry name" value="Persulfide dioxygenase ETHE1, mitochondrial"/>
    <property type="match status" value="1"/>
</dbReference>
<dbReference type="Pfam" id="PF01057">
    <property type="entry name" value="Parvo_NS1"/>
    <property type="match status" value="1"/>
</dbReference>
<dbReference type="EC" id="1.13.11.18" evidence="13"/>
<dbReference type="EMBL" id="CAJQZP010000246">
    <property type="protein sequence ID" value="CAG4951063.1"/>
    <property type="molecule type" value="Genomic_DNA"/>
</dbReference>
<dbReference type="GO" id="GO:0019079">
    <property type="term" value="P:viral genome replication"/>
    <property type="evidence" value="ECO:0007669"/>
    <property type="project" value="InterPro"/>
</dbReference>
<protein>
    <recommendedName>
        <fullName evidence="14">Persulfide dioxygenase ETHE1, mitochondrial</fullName>
        <ecNumber evidence="13">1.13.11.18</ecNumber>
    </recommendedName>
    <alternativeName>
        <fullName evidence="15">Sulfur dioxygenase ETHE1</fullName>
    </alternativeName>
</protein>
<feature type="region of interest" description="Disordered" evidence="16">
    <location>
        <begin position="453"/>
        <end position="476"/>
    </location>
</feature>
<comment type="catalytic activity">
    <reaction evidence="11">
        <text>S-sulfanylglutathione + O2 + H2O = sulfite + glutathione + 2 H(+)</text>
        <dbReference type="Rhea" id="RHEA:12981"/>
        <dbReference type="ChEBI" id="CHEBI:15377"/>
        <dbReference type="ChEBI" id="CHEBI:15378"/>
        <dbReference type="ChEBI" id="CHEBI:15379"/>
        <dbReference type="ChEBI" id="CHEBI:17359"/>
        <dbReference type="ChEBI" id="CHEBI:57925"/>
        <dbReference type="ChEBI" id="CHEBI:58905"/>
        <dbReference type="EC" id="1.13.11.18"/>
    </reaction>
</comment>
<dbReference type="GO" id="GO:0046872">
    <property type="term" value="F:metal ion binding"/>
    <property type="evidence" value="ECO:0007669"/>
    <property type="project" value="UniProtKB-KW"/>
</dbReference>
<dbReference type="GO" id="GO:0005739">
    <property type="term" value="C:mitochondrion"/>
    <property type="evidence" value="ECO:0007669"/>
    <property type="project" value="UniProtKB-SubCell"/>
</dbReference>
<evidence type="ECO:0000256" key="15">
    <source>
        <dbReference type="ARBA" id="ARBA00077964"/>
    </source>
</evidence>
<evidence type="ECO:0000256" key="11">
    <source>
        <dbReference type="ARBA" id="ARBA00050990"/>
    </source>
</evidence>
<keyword evidence="8" id="KW-0560">Oxidoreductase</keyword>
<proteinExistence type="inferred from homology"/>
<dbReference type="GO" id="GO:0050313">
    <property type="term" value="F:sulfur dioxygenase activity"/>
    <property type="evidence" value="ECO:0007669"/>
    <property type="project" value="UniProtKB-EC"/>
</dbReference>
<dbReference type="SMART" id="SM00849">
    <property type="entry name" value="Lactamase_B"/>
    <property type="match status" value="1"/>
</dbReference>
<evidence type="ECO:0000313" key="19">
    <source>
        <dbReference type="Proteomes" id="UP000691718"/>
    </source>
</evidence>
<keyword evidence="19" id="KW-1185">Reference proteome</keyword>
<evidence type="ECO:0000256" key="12">
    <source>
        <dbReference type="ARBA" id="ARBA00065219"/>
    </source>
</evidence>
<keyword evidence="6" id="KW-0223">Dioxygenase</keyword>
<dbReference type="InterPro" id="IPR051682">
    <property type="entry name" value="Mito_Persulfide_Diox"/>
</dbReference>
<name>A0A8S3WB21_PARAO</name>
<dbReference type="Proteomes" id="UP000691718">
    <property type="component" value="Unassembled WGS sequence"/>
</dbReference>
<evidence type="ECO:0000256" key="1">
    <source>
        <dbReference type="ARBA" id="ARBA00001954"/>
    </source>
</evidence>
<feature type="domain" description="Metallo-beta-lactamase" evidence="17">
    <location>
        <begin position="41"/>
        <end position="202"/>
    </location>
</feature>
<dbReference type="GO" id="GO:0070813">
    <property type="term" value="P:hydrogen sulfide metabolic process"/>
    <property type="evidence" value="ECO:0007669"/>
    <property type="project" value="TreeGrafter"/>
</dbReference>
<dbReference type="InterPro" id="IPR044528">
    <property type="entry name" value="POD-like_MBL-fold"/>
</dbReference>
<comment type="subunit">
    <text evidence="12">Homodimer. Monomer. Interacts with TST. May interact with RELA.</text>
</comment>
<evidence type="ECO:0000256" key="10">
    <source>
        <dbReference type="ARBA" id="ARBA00023128"/>
    </source>
</evidence>
<evidence type="ECO:0000256" key="5">
    <source>
        <dbReference type="ARBA" id="ARBA00022946"/>
    </source>
</evidence>
<evidence type="ECO:0000256" key="6">
    <source>
        <dbReference type="ARBA" id="ARBA00022964"/>
    </source>
</evidence>
<dbReference type="PANTHER" id="PTHR43084">
    <property type="entry name" value="PERSULFIDE DIOXYGENASE ETHE1"/>
    <property type="match status" value="1"/>
</dbReference>
<evidence type="ECO:0000313" key="18">
    <source>
        <dbReference type="EMBL" id="CAG4951063.1"/>
    </source>
</evidence>
<evidence type="ECO:0000256" key="4">
    <source>
        <dbReference type="ARBA" id="ARBA00022723"/>
    </source>
</evidence>